<evidence type="ECO:0000256" key="1">
    <source>
        <dbReference type="SAM" id="Phobius"/>
    </source>
</evidence>
<sequence length="392" mass="43348">MLDQSIDPVDANDRVPIALRVFGALAILNGVVSIPFQAFIIVDSVIAFQSGEMSGLSIVSLVTAGVAGLFATASLVLSIVLGARLFRNQRRWAGRIANILVAVGIVLLLTTVLQHGIVSFDTLAETITLAVNVVLSGYLDPGLSEERRLQRKLRDMDERADAQKGVLGRDKSGAGYIALNFFNLFWIFVICCVGGLIIETIYHFVVFGGYQDRAGLLFGPFSPIYGIGGALVTIALNRFYRARVAVVFVVSAVIGGAFEFFVSWFMEVAFGVTAWDYSGTFLNIDGRTNLQFMLMWGVLGLFWVRLLLPRMLELVNRIPWNWRYSLTTVFAALMLANCGLTLVSLDCWYGRLAGTNHDETFIEQFCNQHFDDDFMKNRFQSMSIDPANAARS</sequence>
<reference evidence="2 3" key="2">
    <citation type="journal article" date="2015" name="Genome Announc.">
        <title>Complete Genome Sequence of Coriobacteriaceae Strain 68-1-3, a Novel Mucus-Degrading Isolate from the Swine Intestinal Tract.</title>
        <authorList>
            <person name="Looft T."/>
            <person name="Bayles D.O."/>
            <person name="Alt D.P."/>
            <person name="Stanton T.B."/>
        </authorList>
    </citation>
    <scope>NUCLEOTIDE SEQUENCE [LARGE SCALE GENOMIC DNA]</scope>
    <source>
        <strain evidence="2 3">68-1-3</strain>
    </source>
</reference>
<keyword evidence="1" id="KW-1133">Transmembrane helix</keyword>
<reference evidence="3" key="1">
    <citation type="submission" date="2014-08" db="EMBL/GenBank/DDBJ databases">
        <title>Coriobacteriaceae sp. complete genome.</title>
        <authorList>
            <person name="Looft T."/>
            <person name="Bayles D.O."/>
            <person name="Stanton T.B."/>
        </authorList>
    </citation>
    <scope>NUCLEOTIDE SEQUENCE [LARGE SCALE GENOMIC DNA]</scope>
    <source>
        <strain evidence="3">68-1-3</strain>
    </source>
</reference>
<dbReference type="InterPro" id="IPR010540">
    <property type="entry name" value="CmpB_TMEM229"/>
</dbReference>
<feature type="transmembrane region" description="Helical" evidence="1">
    <location>
        <begin position="123"/>
        <end position="143"/>
    </location>
</feature>
<feature type="transmembrane region" description="Helical" evidence="1">
    <location>
        <begin position="290"/>
        <end position="308"/>
    </location>
</feature>
<keyword evidence="1" id="KW-0812">Transmembrane</keyword>
<feature type="transmembrane region" description="Helical" evidence="1">
    <location>
        <begin position="95"/>
        <end position="117"/>
    </location>
</feature>
<feature type="transmembrane region" description="Helical" evidence="1">
    <location>
        <begin position="21"/>
        <end position="46"/>
    </location>
</feature>
<gene>
    <name evidence="2" type="ORF">JI75_01680</name>
</gene>
<accession>A0A0A8B2A6</accession>
<feature type="transmembrane region" description="Helical" evidence="1">
    <location>
        <begin position="217"/>
        <end position="237"/>
    </location>
</feature>
<dbReference type="AlphaFoldDB" id="A0A0A8B2A6"/>
<dbReference type="STRING" id="1531429.JI75_01680"/>
<dbReference type="KEGG" id="cbac:JI75_01680"/>
<feature type="transmembrane region" description="Helical" evidence="1">
    <location>
        <begin position="181"/>
        <end position="205"/>
    </location>
</feature>
<proteinExistence type="predicted"/>
<keyword evidence="1" id="KW-0472">Membrane</keyword>
<evidence type="ECO:0000313" key="3">
    <source>
        <dbReference type="Proteomes" id="UP000031121"/>
    </source>
</evidence>
<evidence type="ECO:0000313" key="2">
    <source>
        <dbReference type="EMBL" id="AJC11586.1"/>
    </source>
</evidence>
<feature type="transmembrane region" description="Helical" evidence="1">
    <location>
        <begin position="244"/>
        <end position="270"/>
    </location>
</feature>
<dbReference type="Pfam" id="PF06541">
    <property type="entry name" value="ABC_trans_CmpB"/>
    <property type="match status" value="1"/>
</dbReference>
<protein>
    <submittedName>
        <fullName evidence="2">Membrane protein</fullName>
    </submittedName>
</protein>
<feature type="transmembrane region" description="Helical" evidence="1">
    <location>
        <begin position="320"/>
        <end position="343"/>
    </location>
</feature>
<name>A0A0A8B2A6_9ACTN</name>
<dbReference type="EMBL" id="CP009302">
    <property type="protein sequence ID" value="AJC11586.1"/>
    <property type="molecule type" value="Genomic_DNA"/>
</dbReference>
<feature type="transmembrane region" description="Helical" evidence="1">
    <location>
        <begin position="58"/>
        <end position="83"/>
    </location>
</feature>
<keyword evidence="3" id="KW-1185">Reference proteome</keyword>
<organism evidence="2 3">
    <name type="scientific">Berryella intestinalis</name>
    <dbReference type="NCBI Taxonomy" id="1531429"/>
    <lineage>
        <taxon>Bacteria</taxon>
        <taxon>Bacillati</taxon>
        <taxon>Actinomycetota</taxon>
        <taxon>Coriobacteriia</taxon>
        <taxon>Eggerthellales</taxon>
        <taxon>Eggerthellaceae</taxon>
        <taxon>Berryella</taxon>
    </lineage>
</organism>
<dbReference type="HOGENOM" id="CLU_040629_0_0_11"/>
<dbReference type="Proteomes" id="UP000031121">
    <property type="component" value="Chromosome"/>
</dbReference>